<dbReference type="InterPro" id="IPR036770">
    <property type="entry name" value="Ankyrin_rpt-contain_sf"/>
</dbReference>
<dbReference type="InterPro" id="IPR050745">
    <property type="entry name" value="Multifunctional_regulatory"/>
</dbReference>
<dbReference type="PANTHER" id="PTHR24189:SF50">
    <property type="entry name" value="ANKYRIN REPEAT AND SOCS BOX PROTEIN 2"/>
    <property type="match status" value="1"/>
</dbReference>
<dbReference type="AlphaFoldDB" id="A0ABD2WQA3"/>
<dbReference type="EMBL" id="JBJJXI010000085">
    <property type="protein sequence ID" value="KAL3395060.1"/>
    <property type="molecule type" value="Genomic_DNA"/>
</dbReference>
<keyword evidence="1" id="KW-0677">Repeat</keyword>
<keyword evidence="2 3" id="KW-0040">ANK repeat</keyword>
<evidence type="ECO:0000256" key="3">
    <source>
        <dbReference type="PROSITE-ProRule" id="PRU00023"/>
    </source>
</evidence>
<sequence>MSSYVARARKRKFTPRVHQDSSSSDDELDYAFEGSDSVSIRQRKIERMKRLRDKYDWDIQKERHRFLDDLSRLTNNFQVHYPDFHLVFQPDRIDRLVIDSIELWSNDPRVDFKACRFIEFARRSGFIYEVDQKRKPISLLVTPIHMVARRRVPREVSGLDALYDMYSNYNANCTDEDGWTHFHIACMYGLANVVSRFLSSKLLPQLNANLVWAQTGDSPLNLALGTWAPGRLPRDRCVEATLRTLLEACADPNLANKKGESALHIFSQQHFNNVEEVAQLLFKRCDEIYQPVRVDAQDVLGNTPLHLAVGRDDLKMIELLLINGASPNVANNEGCTPLHRATAKLSHATVELLLAHGADLSNFAIPFDSYFLANERLAPRTDECSYDFKVKLASSLFIIIESLEDRDYELNRSQAMHIMRFFAHYGLLARPREIPPRSHPAKWYFKQRSGEIEVKPNLSLRALIQLSPSEAEKLVAYKDYQEFASCSKLSRLKFIESREACARHLCEKMSCRFFRLWALYPFWELTDRRLPLKVCEIILARLGNEDLYRICLASPDKRQANLQ</sequence>
<evidence type="ECO:0000313" key="5">
    <source>
        <dbReference type="EMBL" id="KAL3395060.1"/>
    </source>
</evidence>
<dbReference type="Proteomes" id="UP001627154">
    <property type="component" value="Unassembled WGS sequence"/>
</dbReference>
<dbReference type="PROSITE" id="PS50297">
    <property type="entry name" value="ANK_REP_REGION"/>
    <property type="match status" value="2"/>
</dbReference>
<evidence type="ECO:0000313" key="6">
    <source>
        <dbReference type="Proteomes" id="UP001627154"/>
    </source>
</evidence>
<comment type="caution">
    <text evidence="5">The sequence shown here is derived from an EMBL/GenBank/DDBJ whole genome shotgun (WGS) entry which is preliminary data.</text>
</comment>
<dbReference type="SUPFAM" id="SSF48403">
    <property type="entry name" value="Ankyrin repeat"/>
    <property type="match status" value="1"/>
</dbReference>
<dbReference type="PANTHER" id="PTHR24189">
    <property type="entry name" value="MYOTROPHIN"/>
    <property type="match status" value="1"/>
</dbReference>
<feature type="repeat" description="ANK" evidence="3">
    <location>
        <begin position="333"/>
        <end position="361"/>
    </location>
</feature>
<evidence type="ECO:0000256" key="4">
    <source>
        <dbReference type="SAM" id="MobiDB-lite"/>
    </source>
</evidence>
<feature type="region of interest" description="Disordered" evidence="4">
    <location>
        <begin position="1"/>
        <end position="28"/>
    </location>
</feature>
<dbReference type="PROSITE" id="PS50088">
    <property type="entry name" value="ANK_REPEAT"/>
    <property type="match status" value="2"/>
</dbReference>
<evidence type="ECO:0000256" key="1">
    <source>
        <dbReference type="ARBA" id="ARBA00022737"/>
    </source>
</evidence>
<accession>A0ABD2WQA3</accession>
<keyword evidence="6" id="KW-1185">Reference proteome</keyword>
<proteinExistence type="predicted"/>
<evidence type="ECO:0000256" key="2">
    <source>
        <dbReference type="ARBA" id="ARBA00023043"/>
    </source>
</evidence>
<name>A0ABD2WQA3_9HYME</name>
<dbReference type="Pfam" id="PF12796">
    <property type="entry name" value="Ank_2"/>
    <property type="match status" value="1"/>
</dbReference>
<reference evidence="5 6" key="1">
    <citation type="journal article" date="2024" name="bioRxiv">
        <title>A reference genome for Trichogramma kaykai: A tiny desert-dwelling parasitoid wasp with competing sex-ratio distorters.</title>
        <authorList>
            <person name="Culotta J."/>
            <person name="Lindsey A.R."/>
        </authorList>
    </citation>
    <scope>NUCLEOTIDE SEQUENCE [LARGE SCALE GENOMIC DNA]</scope>
    <source>
        <strain evidence="5 6">KSX58</strain>
    </source>
</reference>
<organism evidence="5 6">
    <name type="scientific">Trichogramma kaykai</name>
    <dbReference type="NCBI Taxonomy" id="54128"/>
    <lineage>
        <taxon>Eukaryota</taxon>
        <taxon>Metazoa</taxon>
        <taxon>Ecdysozoa</taxon>
        <taxon>Arthropoda</taxon>
        <taxon>Hexapoda</taxon>
        <taxon>Insecta</taxon>
        <taxon>Pterygota</taxon>
        <taxon>Neoptera</taxon>
        <taxon>Endopterygota</taxon>
        <taxon>Hymenoptera</taxon>
        <taxon>Apocrita</taxon>
        <taxon>Proctotrupomorpha</taxon>
        <taxon>Chalcidoidea</taxon>
        <taxon>Trichogrammatidae</taxon>
        <taxon>Trichogramma</taxon>
    </lineage>
</organism>
<protein>
    <submittedName>
        <fullName evidence="5">Uncharacterized protein</fullName>
    </submittedName>
</protein>
<gene>
    <name evidence="5" type="ORF">TKK_010686</name>
</gene>
<dbReference type="Gene3D" id="1.25.40.20">
    <property type="entry name" value="Ankyrin repeat-containing domain"/>
    <property type="match status" value="1"/>
</dbReference>
<dbReference type="SMART" id="SM00248">
    <property type="entry name" value="ANK"/>
    <property type="match status" value="5"/>
</dbReference>
<dbReference type="InterPro" id="IPR002110">
    <property type="entry name" value="Ankyrin_rpt"/>
</dbReference>
<feature type="repeat" description="ANK" evidence="3">
    <location>
        <begin position="300"/>
        <end position="332"/>
    </location>
</feature>